<sequence>MVFCWCGKQAMLRTSWTSRNPGRRFYGSPEKGSNCKFVGWHDPEMCQRSLEIIPGLLRSKNELEIERNKLQAKVRATEEGARKMKSI</sequence>
<evidence type="ECO:0000256" key="2">
    <source>
        <dbReference type="ARBA" id="ARBA00022771"/>
    </source>
</evidence>
<gene>
    <name evidence="7" type="ORF">E3N88_04737</name>
</gene>
<dbReference type="InterPro" id="IPR010666">
    <property type="entry name" value="Znf_GRF"/>
</dbReference>
<dbReference type="EMBL" id="SZYD01000002">
    <property type="protein sequence ID" value="KAD7117469.1"/>
    <property type="molecule type" value="Genomic_DNA"/>
</dbReference>
<evidence type="ECO:0000313" key="7">
    <source>
        <dbReference type="EMBL" id="KAD7117469.1"/>
    </source>
</evidence>
<dbReference type="GO" id="GO:0008270">
    <property type="term" value="F:zinc ion binding"/>
    <property type="evidence" value="ECO:0007669"/>
    <property type="project" value="UniProtKB-KW"/>
</dbReference>
<name>A0A5N6PV99_9ASTR</name>
<evidence type="ECO:0000256" key="3">
    <source>
        <dbReference type="ARBA" id="ARBA00022833"/>
    </source>
</evidence>
<keyword evidence="3" id="KW-0862">Zinc</keyword>
<dbReference type="OrthoDB" id="2822301at2759"/>
<dbReference type="PANTHER" id="PTHR33248">
    <property type="entry name" value="ZINC ION-BINDING PROTEIN"/>
    <property type="match status" value="1"/>
</dbReference>
<evidence type="ECO:0000259" key="6">
    <source>
        <dbReference type="PROSITE" id="PS51999"/>
    </source>
</evidence>
<feature type="coiled-coil region" evidence="5">
    <location>
        <begin position="53"/>
        <end position="80"/>
    </location>
</feature>
<accession>A0A5N6PV99</accession>
<evidence type="ECO:0000256" key="4">
    <source>
        <dbReference type="PROSITE-ProRule" id="PRU01343"/>
    </source>
</evidence>
<evidence type="ECO:0000256" key="5">
    <source>
        <dbReference type="SAM" id="Coils"/>
    </source>
</evidence>
<keyword evidence="8" id="KW-1185">Reference proteome</keyword>
<dbReference type="AlphaFoldDB" id="A0A5N6PV99"/>
<reference evidence="7 8" key="1">
    <citation type="submission" date="2019-05" db="EMBL/GenBank/DDBJ databases">
        <title>Mikania micrantha, genome provides insights into the molecular mechanism of rapid growth.</title>
        <authorList>
            <person name="Liu B."/>
        </authorList>
    </citation>
    <scope>NUCLEOTIDE SEQUENCE [LARGE SCALE GENOMIC DNA]</scope>
    <source>
        <strain evidence="7">NLD-2019</strain>
        <tissue evidence="7">Leaf</tissue>
    </source>
</reference>
<dbReference type="Proteomes" id="UP000326396">
    <property type="component" value="Linkage Group LG10"/>
</dbReference>
<dbReference type="PROSITE" id="PS51999">
    <property type="entry name" value="ZF_GRF"/>
    <property type="match status" value="1"/>
</dbReference>
<evidence type="ECO:0000313" key="8">
    <source>
        <dbReference type="Proteomes" id="UP000326396"/>
    </source>
</evidence>
<keyword evidence="5" id="KW-0175">Coiled coil</keyword>
<dbReference type="Pfam" id="PF06839">
    <property type="entry name" value="Zn_ribbon_GRF"/>
    <property type="match status" value="1"/>
</dbReference>
<feature type="domain" description="GRF-type" evidence="6">
    <location>
        <begin position="4"/>
        <end position="44"/>
    </location>
</feature>
<proteinExistence type="predicted"/>
<comment type="caution">
    <text evidence="7">The sequence shown here is derived from an EMBL/GenBank/DDBJ whole genome shotgun (WGS) entry which is preliminary data.</text>
</comment>
<protein>
    <recommendedName>
        <fullName evidence="6">GRF-type domain-containing protein</fullName>
    </recommendedName>
</protein>
<keyword evidence="1" id="KW-0479">Metal-binding</keyword>
<organism evidence="7 8">
    <name type="scientific">Mikania micrantha</name>
    <name type="common">bitter vine</name>
    <dbReference type="NCBI Taxonomy" id="192012"/>
    <lineage>
        <taxon>Eukaryota</taxon>
        <taxon>Viridiplantae</taxon>
        <taxon>Streptophyta</taxon>
        <taxon>Embryophyta</taxon>
        <taxon>Tracheophyta</taxon>
        <taxon>Spermatophyta</taxon>
        <taxon>Magnoliopsida</taxon>
        <taxon>eudicotyledons</taxon>
        <taxon>Gunneridae</taxon>
        <taxon>Pentapetalae</taxon>
        <taxon>asterids</taxon>
        <taxon>campanulids</taxon>
        <taxon>Asterales</taxon>
        <taxon>Asteraceae</taxon>
        <taxon>Asteroideae</taxon>
        <taxon>Heliantheae alliance</taxon>
        <taxon>Eupatorieae</taxon>
        <taxon>Mikania</taxon>
    </lineage>
</organism>
<evidence type="ECO:0000256" key="1">
    <source>
        <dbReference type="ARBA" id="ARBA00022723"/>
    </source>
</evidence>
<keyword evidence="2 4" id="KW-0863">Zinc-finger</keyword>